<evidence type="ECO:0000313" key="1">
    <source>
        <dbReference type="EMBL" id="WVZ86606.1"/>
    </source>
</evidence>
<dbReference type="AlphaFoldDB" id="A0AAQ3X6I2"/>
<gene>
    <name evidence="1" type="ORF">U9M48_033360</name>
</gene>
<proteinExistence type="predicted"/>
<accession>A0AAQ3X6I2</accession>
<organism evidence="1 2">
    <name type="scientific">Paspalum notatum var. saurae</name>
    <dbReference type="NCBI Taxonomy" id="547442"/>
    <lineage>
        <taxon>Eukaryota</taxon>
        <taxon>Viridiplantae</taxon>
        <taxon>Streptophyta</taxon>
        <taxon>Embryophyta</taxon>
        <taxon>Tracheophyta</taxon>
        <taxon>Spermatophyta</taxon>
        <taxon>Magnoliopsida</taxon>
        <taxon>Liliopsida</taxon>
        <taxon>Poales</taxon>
        <taxon>Poaceae</taxon>
        <taxon>PACMAD clade</taxon>
        <taxon>Panicoideae</taxon>
        <taxon>Andropogonodae</taxon>
        <taxon>Paspaleae</taxon>
        <taxon>Paspalinae</taxon>
        <taxon>Paspalum</taxon>
    </lineage>
</organism>
<reference evidence="1 2" key="1">
    <citation type="submission" date="2024-02" db="EMBL/GenBank/DDBJ databases">
        <title>High-quality chromosome-scale genome assembly of Pensacola bahiagrass (Paspalum notatum Flugge var. saurae).</title>
        <authorList>
            <person name="Vega J.M."/>
            <person name="Podio M."/>
            <person name="Orjuela J."/>
            <person name="Siena L.A."/>
            <person name="Pessino S.C."/>
            <person name="Combes M.C."/>
            <person name="Mariac C."/>
            <person name="Albertini E."/>
            <person name="Pupilli F."/>
            <person name="Ortiz J.P.A."/>
            <person name="Leblanc O."/>
        </authorList>
    </citation>
    <scope>NUCLEOTIDE SEQUENCE [LARGE SCALE GENOMIC DNA]</scope>
    <source>
        <strain evidence="1">R1</strain>
        <tissue evidence="1">Leaf</tissue>
    </source>
</reference>
<dbReference type="Proteomes" id="UP001341281">
    <property type="component" value="Chromosome 07"/>
</dbReference>
<dbReference type="EMBL" id="CP144751">
    <property type="protein sequence ID" value="WVZ86606.1"/>
    <property type="molecule type" value="Genomic_DNA"/>
</dbReference>
<evidence type="ECO:0000313" key="2">
    <source>
        <dbReference type="Proteomes" id="UP001341281"/>
    </source>
</evidence>
<name>A0AAQ3X6I2_PASNO</name>
<sequence>MVSPMWEIYVAEVCGQEGQILRAQALTTSYWIMVSKVFREVWHKNPISRCGLGMCFALCA</sequence>
<protein>
    <submittedName>
        <fullName evidence="1">Uncharacterized protein</fullName>
    </submittedName>
</protein>
<keyword evidence="2" id="KW-1185">Reference proteome</keyword>